<dbReference type="SUPFAM" id="SSF52833">
    <property type="entry name" value="Thioredoxin-like"/>
    <property type="match status" value="1"/>
</dbReference>
<dbReference type="AlphaFoldDB" id="A0A1D8AS20"/>
<evidence type="ECO:0000313" key="4">
    <source>
        <dbReference type="Proteomes" id="UP000095228"/>
    </source>
</evidence>
<dbReference type="Pfam" id="PF03960">
    <property type="entry name" value="ArsC"/>
    <property type="match status" value="1"/>
</dbReference>
<dbReference type="Gene3D" id="3.40.30.10">
    <property type="entry name" value="Glutaredoxin"/>
    <property type="match status" value="1"/>
</dbReference>
<dbReference type="PANTHER" id="PTHR30041">
    <property type="entry name" value="ARSENATE REDUCTASE"/>
    <property type="match status" value="1"/>
</dbReference>
<evidence type="ECO:0000256" key="1">
    <source>
        <dbReference type="ARBA" id="ARBA00007198"/>
    </source>
</evidence>
<dbReference type="EMBL" id="CP016094">
    <property type="protein sequence ID" value="AOS43695.1"/>
    <property type="molecule type" value="Genomic_DNA"/>
</dbReference>
<evidence type="ECO:0000256" key="2">
    <source>
        <dbReference type="PROSITE-ProRule" id="PRU01282"/>
    </source>
</evidence>
<dbReference type="InterPro" id="IPR006660">
    <property type="entry name" value="Arsenate_reductase-like"/>
</dbReference>
<keyword evidence="4" id="KW-1185">Reference proteome</keyword>
<sequence length="121" mass="13145">MSALTFYAHPKCSTCQKARDWLQRHGLAVIEKDIRTTPPSLAELRVMLQGQGGELRRLGNSSGIEYRALGLSAKLATMPEADFLRQLAGNGMLVKRPFLLGAGVALVGFREPAWAAALLKP</sequence>
<dbReference type="InterPro" id="IPR036249">
    <property type="entry name" value="Thioredoxin-like_sf"/>
</dbReference>
<gene>
    <name evidence="3" type="primary">spxA</name>
    <name evidence="3" type="ORF">Verru16b_00748</name>
</gene>
<accession>A0A1D8AS20</accession>
<name>A0A1D8AS20_9BACT</name>
<protein>
    <submittedName>
        <fullName evidence="3">Regulatory protein Spx</fullName>
    </submittedName>
</protein>
<dbReference type="STRING" id="1838286.Verru16b_00748"/>
<evidence type="ECO:0000313" key="3">
    <source>
        <dbReference type="EMBL" id="AOS43695.1"/>
    </source>
</evidence>
<dbReference type="Proteomes" id="UP000095228">
    <property type="component" value="Chromosome"/>
</dbReference>
<comment type="similarity">
    <text evidence="1 2">Belongs to the ArsC family.</text>
</comment>
<dbReference type="KEGG" id="obg:Verru16b_00748"/>
<dbReference type="PROSITE" id="PS51353">
    <property type="entry name" value="ARSC"/>
    <property type="match status" value="1"/>
</dbReference>
<dbReference type="PANTHER" id="PTHR30041:SF8">
    <property type="entry name" value="PROTEIN YFFB"/>
    <property type="match status" value="1"/>
</dbReference>
<reference evidence="3 4" key="1">
    <citation type="submission" date="2016-06" db="EMBL/GenBank/DDBJ databases">
        <title>Three novel species with peptidoglycan cell walls form the new genus Lacunisphaera gen. nov. in the family Opitutaceae of the verrucomicrobial subdivision 4.</title>
        <authorList>
            <person name="Rast P."/>
            <person name="Gloeckner I."/>
            <person name="Jogler M."/>
            <person name="Boedeker C."/>
            <person name="Jeske O."/>
            <person name="Wiegand S."/>
            <person name="Reinhardt R."/>
            <person name="Schumann P."/>
            <person name="Rohde M."/>
            <person name="Spring S."/>
            <person name="Gloeckner F.O."/>
            <person name="Jogler C."/>
        </authorList>
    </citation>
    <scope>NUCLEOTIDE SEQUENCE [LARGE SCALE GENOMIC DNA]</scope>
    <source>
        <strain evidence="3 4">IG16b</strain>
    </source>
</reference>
<dbReference type="RefSeq" id="WP_083270076.1">
    <property type="nucleotide sequence ID" value="NZ_CP016094.1"/>
</dbReference>
<organism evidence="3 4">
    <name type="scientific">Lacunisphaera limnophila</name>
    <dbReference type="NCBI Taxonomy" id="1838286"/>
    <lineage>
        <taxon>Bacteria</taxon>
        <taxon>Pseudomonadati</taxon>
        <taxon>Verrucomicrobiota</taxon>
        <taxon>Opitutia</taxon>
        <taxon>Opitutales</taxon>
        <taxon>Opitutaceae</taxon>
        <taxon>Lacunisphaera</taxon>
    </lineage>
</organism>
<proteinExistence type="inferred from homology"/>
<dbReference type="OrthoDB" id="9794155at2"/>